<keyword evidence="2" id="KW-1185">Reference proteome</keyword>
<evidence type="ECO:0000313" key="2">
    <source>
        <dbReference type="Proteomes" id="UP001346559"/>
    </source>
</evidence>
<proteinExistence type="predicted"/>
<reference evidence="1 2" key="1">
    <citation type="submission" date="2023-11" db="EMBL/GenBank/DDBJ databases">
        <authorList>
            <person name="Cook R."/>
            <person name="Crisci M."/>
            <person name="Pye H."/>
            <person name="Adriaenssens E."/>
            <person name="Santini J."/>
        </authorList>
    </citation>
    <scope>NUCLEOTIDE SEQUENCE [LARGE SCALE GENOMIC DNA]</scope>
    <source>
        <strain evidence="1">Lak_Megaphage_RVC_AP1_GC26</strain>
    </source>
</reference>
<organism evidence="1 2">
    <name type="scientific">phage Lak_Megaphage_RVC_AP1_GC26</name>
    <dbReference type="NCBI Taxonomy" id="3109224"/>
    <lineage>
        <taxon>Viruses</taxon>
        <taxon>Duplodnaviria</taxon>
        <taxon>Heunggongvirae</taxon>
        <taxon>Uroviricota</taxon>
        <taxon>Caudoviricetes</taxon>
        <taxon>Caudoviricetes code 15 clade</taxon>
    </lineage>
</organism>
<accession>A0ABZ0Z439</accession>
<evidence type="ECO:0000313" key="1">
    <source>
        <dbReference type="EMBL" id="WQJ53977.1"/>
    </source>
</evidence>
<name>A0ABZ0Z439_9CAUD</name>
<dbReference type="Proteomes" id="UP001346559">
    <property type="component" value="Segment"/>
</dbReference>
<sequence>MGDFCVSGFFSRVPIKRGETAVAIICKKNKDISNIPCHLESSLIPMHIPVIGSMGDYGVFDNYDEDETTRILKGKLNIDFIKITEIILYNWDKYKKYDEQPDDVKDLFTKLDTISKTRYASTEQNEYTVIYEKYSIYKSMTYDIDIMKEILHKIGTYDNIFDYNVNDRVKIEADLQDEKYHYYMPNMYTWNLLFTLPRSMGFYNNSVVNWDVFADATIEWCSFINTLALLNGTFCNSRNAGQSWHYDEQYITEGKKVLQAIMDSYDKLTSYDEEDDDTYDEDI</sequence>
<protein>
    <submittedName>
        <fullName evidence="1">Uncharacterized protein</fullName>
    </submittedName>
</protein>
<dbReference type="EMBL" id="OR769218">
    <property type="protein sequence ID" value="WQJ53977.1"/>
    <property type="molecule type" value="Genomic_DNA"/>
</dbReference>